<protein>
    <recommendedName>
        <fullName evidence="4">Kinesin-like protein</fullName>
    </recommendedName>
</protein>
<keyword evidence="9" id="KW-1185">Reference proteome</keyword>
<dbReference type="InterPro" id="IPR027640">
    <property type="entry name" value="Kinesin-like_fam"/>
</dbReference>
<keyword evidence="2 3" id="KW-0067">ATP-binding</keyword>
<feature type="domain" description="Kinesin motor" evidence="7">
    <location>
        <begin position="358"/>
        <end position="685"/>
    </location>
</feature>
<feature type="coiled-coil region" evidence="5">
    <location>
        <begin position="148"/>
        <end position="205"/>
    </location>
</feature>
<dbReference type="Proteomes" id="UP000422736">
    <property type="component" value="Chromosome 7"/>
</dbReference>
<dbReference type="PANTHER" id="PTHR47972:SF28">
    <property type="entry name" value="KINESIN-LIKE PROTEIN KLP-3"/>
    <property type="match status" value="1"/>
</dbReference>
<dbReference type="Pfam" id="PF00225">
    <property type="entry name" value="Kinesin"/>
    <property type="match status" value="1"/>
</dbReference>
<dbReference type="SUPFAM" id="SSF52540">
    <property type="entry name" value="P-loop containing nucleoside triphosphate hydrolases"/>
    <property type="match status" value="1"/>
</dbReference>
<evidence type="ECO:0000256" key="5">
    <source>
        <dbReference type="SAM" id="Coils"/>
    </source>
</evidence>
<feature type="region of interest" description="Disordered" evidence="6">
    <location>
        <begin position="1"/>
        <end position="60"/>
    </location>
</feature>
<evidence type="ECO:0000256" key="6">
    <source>
        <dbReference type="SAM" id="MobiDB-lite"/>
    </source>
</evidence>
<dbReference type="InterPro" id="IPR001752">
    <property type="entry name" value="Kinesin_motor_dom"/>
</dbReference>
<dbReference type="PANTHER" id="PTHR47972">
    <property type="entry name" value="KINESIN-LIKE PROTEIN KLP-3"/>
    <property type="match status" value="1"/>
</dbReference>
<comment type="similarity">
    <text evidence="3 4">Belongs to the TRAFAC class myosin-kinesin ATPase superfamily. Kinesin family.</text>
</comment>
<dbReference type="PROSITE" id="PS50067">
    <property type="entry name" value="KINESIN_MOTOR_2"/>
    <property type="match status" value="1"/>
</dbReference>
<dbReference type="PRINTS" id="PR00380">
    <property type="entry name" value="KINESINHEAVY"/>
</dbReference>
<keyword evidence="5" id="KW-0175">Coiled coil</keyword>
<keyword evidence="4" id="KW-0493">Microtubule</keyword>
<evidence type="ECO:0000256" key="2">
    <source>
        <dbReference type="ARBA" id="ARBA00022840"/>
    </source>
</evidence>
<feature type="coiled-coil region" evidence="5">
    <location>
        <begin position="77"/>
        <end position="118"/>
    </location>
</feature>
<evidence type="ECO:0000256" key="3">
    <source>
        <dbReference type="PROSITE-ProRule" id="PRU00283"/>
    </source>
</evidence>
<organism evidence="8 9">
    <name type="scientific">Kluyveromyces marxianus</name>
    <name type="common">Yeast</name>
    <name type="synonym">Candida kefyr</name>
    <dbReference type="NCBI Taxonomy" id="4911"/>
    <lineage>
        <taxon>Eukaryota</taxon>
        <taxon>Fungi</taxon>
        <taxon>Dikarya</taxon>
        <taxon>Ascomycota</taxon>
        <taxon>Saccharomycotina</taxon>
        <taxon>Saccharomycetes</taxon>
        <taxon>Saccharomycetales</taxon>
        <taxon>Saccharomycetaceae</taxon>
        <taxon>Kluyveromyces</taxon>
    </lineage>
</organism>
<dbReference type="InterPro" id="IPR027417">
    <property type="entry name" value="P-loop_NTPase"/>
</dbReference>
<dbReference type="SMART" id="SM00129">
    <property type="entry name" value="KISc"/>
    <property type="match status" value="1"/>
</dbReference>
<name>A0ABX6F2K8_KLUMA</name>
<keyword evidence="1 3" id="KW-0547">Nucleotide-binding</keyword>
<accession>A0ABX6F2K8</accession>
<dbReference type="Gene3D" id="3.40.850.10">
    <property type="entry name" value="Kinesin motor domain"/>
    <property type="match status" value="1"/>
</dbReference>
<evidence type="ECO:0000256" key="1">
    <source>
        <dbReference type="ARBA" id="ARBA00022741"/>
    </source>
</evidence>
<gene>
    <name evidence="8" type="primary">KAR3</name>
    <name evidence="8" type="ORF">FIM1_4590</name>
</gene>
<dbReference type="PROSITE" id="PS00411">
    <property type="entry name" value="KINESIN_MOTOR_1"/>
    <property type="match status" value="1"/>
</dbReference>
<dbReference type="EMBL" id="CP015061">
    <property type="protein sequence ID" value="QGN18264.1"/>
    <property type="molecule type" value="Genomic_DNA"/>
</dbReference>
<evidence type="ECO:0000259" key="7">
    <source>
        <dbReference type="PROSITE" id="PS50067"/>
    </source>
</evidence>
<reference evidence="8 9" key="1">
    <citation type="submission" date="2016-03" db="EMBL/GenBank/DDBJ databases">
        <title>How can Kluyveromyces marxianus grow so fast - potential evolutionary course in Saccharomyces Complex revealed by comparative genomics.</title>
        <authorList>
            <person name="Mo W."/>
            <person name="Lu W."/>
            <person name="Yang X."/>
            <person name="Qi J."/>
            <person name="Lv H."/>
        </authorList>
    </citation>
    <scope>NUCLEOTIDE SEQUENCE [LARGE SCALE GENOMIC DNA]</scope>
    <source>
        <strain evidence="8 9">FIM1</strain>
    </source>
</reference>
<feature type="coiled-coil region" evidence="5">
    <location>
        <begin position="246"/>
        <end position="295"/>
    </location>
</feature>
<dbReference type="InterPro" id="IPR019821">
    <property type="entry name" value="Kinesin_motor_CS"/>
</dbReference>
<keyword evidence="3 4" id="KW-0505">Motor protein</keyword>
<proteinExistence type="inferred from homology"/>
<feature type="compositionally biased region" description="Polar residues" evidence="6">
    <location>
        <begin position="18"/>
        <end position="28"/>
    </location>
</feature>
<feature type="binding site" evidence="3">
    <location>
        <begin position="442"/>
        <end position="449"/>
    </location>
    <ligand>
        <name>ATP</name>
        <dbReference type="ChEBI" id="CHEBI:30616"/>
    </ligand>
</feature>
<evidence type="ECO:0000256" key="4">
    <source>
        <dbReference type="RuleBase" id="RU000394"/>
    </source>
</evidence>
<dbReference type="CDD" id="cd01366">
    <property type="entry name" value="KISc_C_terminal"/>
    <property type="match status" value="1"/>
</dbReference>
<dbReference type="InterPro" id="IPR036961">
    <property type="entry name" value="Kinesin_motor_dom_sf"/>
</dbReference>
<sequence>MNESPLTPERANSRDESNIPSPSQTHLNSPKYKPRQSLKLNPDDLEDINKRRSLTPSNENRASTHMTFFYKENVKELKKLEDQLFEKKMKLDTSRTEVNSLKNKVETVTFKLNNLREAKTLKVRQIELKTNELSSLEQDHKLKTEFMKSGFELELKKAEGKYQNELNELESKFKSEIQQVEYEKAQKYKEEKEHLQDHINSINEEISNNDSIVRQGKKDLDMKYAKLKENWMIGFQEEWKNITDSNQSLIEKITKLNQELDENINTNIEQSNARCDVLKKELEELEEKISEKDTYSKSIAVQIDTVEEETKQIIQQRDELNKYIVDSKKELLQINDILIKEETIRRKLHNEIQELRGNIRVYCRIRPPLEREPQDISHIHVASFDNRTGSQAIQINKEGRTNKFLFDKVFDTKSSNSDVFREVGQLIQSSLDGYNVCIFAYGQTGSGKTFTMMNNKDGVIPMTLDHIFDWTQLLKERGWEYSFEAQFIEIYNEQIVDLLRTLNPEPGPLKYEIRHDTDAQRTSITNITSIKLETREKVDIVLKTANRMKSTAATSSNERSSRSHSVFTIRIQGNNTVTGERSDGVLNLVDLAGSERIETSHVTGERLRETQNINRSLSCLGDVIYALNGEDIKHIPFRNSKLTYLLQYSLVGDSKTLMFVNVSPSLTHIKETLNSLRFASKVNNTKIN</sequence>
<evidence type="ECO:0000313" key="8">
    <source>
        <dbReference type="EMBL" id="QGN18264.1"/>
    </source>
</evidence>
<evidence type="ECO:0000313" key="9">
    <source>
        <dbReference type="Proteomes" id="UP000422736"/>
    </source>
</evidence>